<dbReference type="PIRSF" id="PIRSF001265">
    <property type="entry name" value="H+-PPase"/>
    <property type="match status" value="1"/>
</dbReference>
<comment type="similarity">
    <text evidence="9">Belongs to the H(+)-translocating pyrophosphatase (TC 3.A.10) family. K(+)-insensitive subfamily.</text>
</comment>
<sequence>MSRTLAAEGGGLSLTDTNLTFVIVAAVIALVALGFAAALVKAVLAAGKGTDNMQEIAGAVQEGASAYLFRQFKTLGIFVVLAVVLLFLLPVHDTDGNETLVKVGRSAFFVVGALFSAFIGGAGMALATRANLRVAAAARASEGGREAAMQIAFRTGGVVGFLTVGLGLFGAALVVLMYKGDAPTVLEGFGFGAALLAMFMRVGGGIFTKAADVGADLVGKVEQGIPEDDPRNAATIADNVGDNVGDCAGMAADLFESYAVTLVAALILGRAAFGEDGLVFPLIVSGIGVLIAIVGVFITRLRASDRNGLVAINRAFYASAGIAAILVAIAAWTYLPSDFSEFGNGVADLDGNPRVIAIGAVVIGIVLAAAIQALTGYFTETTRRPVRDIGKTSETGPATVILAGISVGLESAVYSALLIAAGVFGAFLLGGGSITLSLFAVALAGTGLLTTVGVIVAMDTFGPISDNAQGIAEMSGDIDEQGARTLTELDAVGNTTKAITKGIAIATAVLAATALFGSYTDTIRTALSDAGVADPVDYLQDALNVANPKNLVGLIIGAAVVFLFSGLAINAVSRSAGAVVMEVRRQFREHPGIMDRTERPEYGRVVDICTRDAQRELMTPGLLAILAPIAVGFGLGAGALASYLAGAIGTGVLMAVFLANSGGAWDNAKKLVEDGAHGGKGSDAHAATVIGDTVGDPFKDTAGPAINPLIKVMNLVSLLIAPAVVAWTVGNDENDPLRIAIALVATAIVVAAVMFSKRKPIAMGDGPGADSGKAGSGSPDHEPETVNA</sequence>
<keyword evidence="6 9" id="KW-1133">Transmembrane helix</keyword>
<evidence type="ECO:0000256" key="7">
    <source>
        <dbReference type="ARBA" id="ARBA00023065"/>
    </source>
</evidence>
<comment type="cofactor">
    <cofactor evidence="9">
        <name>Mg(2+)</name>
        <dbReference type="ChEBI" id="CHEBI:18420"/>
    </cofactor>
</comment>
<evidence type="ECO:0000256" key="9">
    <source>
        <dbReference type="HAMAP-Rule" id="MF_01129"/>
    </source>
</evidence>
<feature type="transmembrane region" description="Helical" evidence="9">
    <location>
        <begin position="75"/>
        <end position="92"/>
    </location>
</feature>
<comment type="catalytic activity">
    <reaction evidence="9">
        <text>diphosphate + H2O + H(+)(in) = 2 phosphate + 2 H(+)(out)</text>
        <dbReference type="Rhea" id="RHEA:13973"/>
        <dbReference type="ChEBI" id="CHEBI:15377"/>
        <dbReference type="ChEBI" id="CHEBI:15378"/>
        <dbReference type="ChEBI" id="CHEBI:33019"/>
        <dbReference type="ChEBI" id="CHEBI:43474"/>
        <dbReference type="EC" id="7.1.3.1"/>
    </reaction>
</comment>
<keyword evidence="12" id="KW-1185">Reference proteome</keyword>
<keyword evidence="2 9" id="KW-0813">Transport</keyword>
<keyword evidence="3 9" id="KW-0812">Transmembrane</keyword>
<comment type="subunit">
    <text evidence="9">Homodimer.</text>
</comment>
<feature type="transmembrane region" description="Helical" evidence="9">
    <location>
        <begin position="502"/>
        <end position="519"/>
    </location>
</feature>
<feature type="transmembrane region" description="Helical" evidence="9">
    <location>
        <begin position="617"/>
        <end position="635"/>
    </location>
</feature>
<keyword evidence="4 9" id="KW-0460">Magnesium</keyword>
<feature type="transmembrane region" description="Helical" evidence="9">
    <location>
        <begin position="107"/>
        <end position="130"/>
    </location>
</feature>
<dbReference type="Proteomes" id="UP001144280">
    <property type="component" value="Unassembled WGS sequence"/>
</dbReference>
<feature type="compositionally biased region" description="Basic and acidic residues" evidence="10">
    <location>
        <begin position="779"/>
        <end position="788"/>
    </location>
</feature>
<keyword evidence="9" id="KW-1003">Cell membrane</keyword>
<dbReference type="EC" id="7.1.3.1" evidence="9"/>
<proteinExistence type="inferred from homology"/>
<comment type="caution">
    <text evidence="9">Lacks conserved residue(s) required for the propagation of feature annotation.</text>
</comment>
<dbReference type="RefSeq" id="WP_281897124.1">
    <property type="nucleotide sequence ID" value="NZ_BSDI01000016.1"/>
</dbReference>
<dbReference type="EMBL" id="BSDI01000016">
    <property type="protein sequence ID" value="GLH98339.1"/>
    <property type="molecule type" value="Genomic_DNA"/>
</dbReference>
<evidence type="ECO:0000256" key="2">
    <source>
        <dbReference type="ARBA" id="ARBA00022448"/>
    </source>
</evidence>
<keyword evidence="5 9" id="KW-1278">Translocase</keyword>
<evidence type="ECO:0000256" key="1">
    <source>
        <dbReference type="ARBA" id="ARBA00004127"/>
    </source>
</evidence>
<feature type="transmembrane region" description="Helical" evidence="9">
    <location>
        <begin position="279"/>
        <end position="303"/>
    </location>
</feature>
<keyword evidence="9" id="KW-0375">Hydrogen ion transport</keyword>
<evidence type="ECO:0000313" key="12">
    <source>
        <dbReference type="Proteomes" id="UP001144280"/>
    </source>
</evidence>
<dbReference type="HAMAP" id="MF_01129">
    <property type="entry name" value="PPase_energized_pump"/>
    <property type="match status" value="1"/>
</dbReference>
<dbReference type="PANTHER" id="PTHR31998">
    <property type="entry name" value="K(+)-INSENSITIVE PYROPHOSPHATE-ENERGIZED PROTON PUMP"/>
    <property type="match status" value="1"/>
</dbReference>
<feature type="transmembrane region" description="Helical" evidence="9">
    <location>
        <begin position="434"/>
        <end position="457"/>
    </location>
</feature>
<reference evidence="11" key="1">
    <citation type="submission" date="2022-12" db="EMBL/GenBank/DDBJ databases">
        <title>New Phytohabitans aurantiacus sp. RD004123 nov., an actinomycete isolated from soil.</title>
        <authorList>
            <person name="Triningsih D.W."/>
            <person name="Harunari E."/>
            <person name="Igarashi Y."/>
        </authorList>
    </citation>
    <scope>NUCLEOTIDE SEQUENCE</scope>
    <source>
        <strain evidence="11">RD004123</strain>
    </source>
</reference>
<evidence type="ECO:0000256" key="3">
    <source>
        <dbReference type="ARBA" id="ARBA00022692"/>
    </source>
</evidence>
<dbReference type="InterPro" id="IPR004131">
    <property type="entry name" value="PPase-energised_H-pump"/>
</dbReference>
<name>A0ABQ5QXA4_9ACTN</name>
<comment type="subcellular location">
    <subcellularLocation>
        <location evidence="9">Cell membrane</location>
        <topology evidence="9">Multi-pass membrane protein</topology>
    </subcellularLocation>
    <subcellularLocation>
        <location evidence="1">Endomembrane system</location>
        <topology evidence="1">Multi-pass membrane protein</topology>
    </subcellularLocation>
</comment>
<feature type="transmembrane region" description="Helical" evidence="9">
    <location>
        <begin position="712"/>
        <end position="730"/>
    </location>
</feature>
<dbReference type="Pfam" id="PF03030">
    <property type="entry name" value="H_PPase"/>
    <property type="match status" value="1"/>
</dbReference>
<feature type="transmembrane region" description="Helical" evidence="9">
    <location>
        <begin position="400"/>
        <end position="428"/>
    </location>
</feature>
<feature type="transmembrane region" description="Helical" evidence="9">
    <location>
        <begin position="315"/>
        <end position="335"/>
    </location>
</feature>
<keyword evidence="8 9" id="KW-0472">Membrane</keyword>
<feature type="transmembrane region" description="Helical" evidence="9">
    <location>
        <begin position="255"/>
        <end position="273"/>
    </location>
</feature>
<accession>A0ABQ5QXA4</accession>
<evidence type="ECO:0000256" key="8">
    <source>
        <dbReference type="ARBA" id="ARBA00023136"/>
    </source>
</evidence>
<feature type="transmembrane region" description="Helical" evidence="9">
    <location>
        <begin position="355"/>
        <end position="379"/>
    </location>
</feature>
<evidence type="ECO:0000256" key="4">
    <source>
        <dbReference type="ARBA" id="ARBA00022842"/>
    </source>
</evidence>
<dbReference type="NCBIfam" id="NF001960">
    <property type="entry name" value="PRK00733.3-5"/>
    <property type="match status" value="1"/>
</dbReference>
<comment type="function">
    <text evidence="9">Proton pump that utilizes the energy of pyrophosphate hydrolysis as the driving force for proton movement across the membrane. Generates a proton motive force.</text>
</comment>
<feature type="site" description="Determinant of potassium independence" evidence="9">
    <location>
        <position position="497"/>
    </location>
</feature>
<feature type="transmembrane region" description="Helical" evidence="9">
    <location>
        <begin position="736"/>
        <end position="755"/>
    </location>
</feature>
<evidence type="ECO:0000256" key="10">
    <source>
        <dbReference type="SAM" id="MobiDB-lite"/>
    </source>
</evidence>
<gene>
    <name evidence="11" type="primary">ppa_2</name>
    <name evidence="9" type="synonym">hppA</name>
    <name evidence="11" type="ORF">Pa4123_36140</name>
</gene>
<comment type="caution">
    <text evidence="11">The sequence shown here is derived from an EMBL/GenBank/DDBJ whole genome shotgun (WGS) entry which is preliminary data.</text>
</comment>
<feature type="region of interest" description="Disordered" evidence="10">
    <location>
        <begin position="763"/>
        <end position="788"/>
    </location>
</feature>
<evidence type="ECO:0000256" key="6">
    <source>
        <dbReference type="ARBA" id="ARBA00022989"/>
    </source>
</evidence>
<feature type="transmembrane region" description="Helical" evidence="9">
    <location>
        <begin position="184"/>
        <end position="202"/>
    </location>
</feature>
<feature type="transmembrane region" description="Helical" evidence="9">
    <location>
        <begin position="20"/>
        <end position="44"/>
    </location>
</feature>
<dbReference type="NCBIfam" id="TIGR01104">
    <property type="entry name" value="V_PPase"/>
    <property type="match status" value="1"/>
</dbReference>
<feature type="transmembrane region" description="Helical" evidence="9">
    <location>
        <begin position="151"/>
        <end position="178"/>
    </location>
</feature>
<dbReference type="NCBIfam" id="NF001952">
    <property type="entry name" value="PRK00733.1-4"/>
    <property type="match status" value="1"/>
</dbReference>
<evidence type="ECO:0000256" key="5">
    <source>
        <dbReference type="ARBA" id="ARBA00022967"/>
    </source>
</evidence>
<feature type="transmembrane region" description="Helical" evidence="9">
    <location>
        <begin position="551"/>
        <end position="572"/>
    </location>
</feature>
<feature type="transmembrane region" description="Helical" evidence="9">
    <location>
        <begin position="641"/>
        <end position="660"/>
    </location>
</feature>
<organism evidence="11 12">
    <name type="scientific">Phytohabitans aurantiacus</name>
    <dbReference type="NCBI Taxonomy" id="3016789"/>
    <lineage>
        <taxon>Bacteria</taxon>
        <taxon>Bacillati</taxon>
        <taxon>Actinomycetota</taxon>
        <taxon>Actinomycetes</taxon>
        <taxon>Micromonosporales</taxon>
        <taxon>Micromonosporaceae</taxon>
    </lineage>
</organism>
<protein>
    <recommendedName>
        <fullName evidence="9">K(+)-insensitive pyrophosphate-energized proton pump</fullName>
        <ecNumber evidence="9">7.1.3.1</ecNumber>
    </recommendedName>
    <alternativeName>
        <fullName evidence="9">Membrane-bound proton-translocating pyrophosphatase</fullName>
    </alternativeName>
    <alternativeName>
        <fullName evidence="9">Pyrophosphate-energized inorganic pyrophosphatase</fullName>
        <shortName evidence="9">H(+)-PPase</shortName>
    </alternativeName>
</protein>
<keyword evidence="7 9" id="KW-0406">Ion transport</keyword>
<evidence type="ECO:0000313" key="11">
    <source>
        <dbReference type="EMBL" id="GLH98339.1"/>
    </source>
</evidence>